<gene>
    <name evidence="2" type="ORF">IPP15_03985</name>
</gene>
<comment type="caution">
    <text evidence="2">The sequence shown here is derived from an EMBL/GenBank/DDBJ whole genome shotgun (WGS) entry which is preliminary data.</text>
</comment>
<reference evidence="2 3" key="1">
    <citation type="submission" date="2020-10" db="EMBL/GenBank/DDBJ databases">
        <title>Connecting structure to function with the recovery of over 1000 high-quality activated sludge metagenome-assembled genomes encoding full-length rRNA genes using long-read sequencing.</title>
        <authorList>
            <person name="Singleton C.M."/>
            <person name="Petriglieri F."/>
            <person name="Kristensen J.M."/>
            <person name="Kirkegaard R.H."/>
            <person name="Michaelsen T.Y."/>
            <person name="Andersen M.H."/>
            <person name="Karst S.M."/>
            <person name="Dueholm M.S."/>
            <person name="Nielsen P.H."/>
            <person name="Albertsen M."/>
        </authorList>
    </citation>
    <scope>NUCLEOTIDE SEQUENCE [LARGE SCALE GENOMIC DNA]</scope>
    <source>
        <strain evidence="2">Ribe_18-Q3-R11-54_MAXAC.273</strain>
    </source>
</reference>
<dbReference type="GO" id="GO:0000272">
    <property type="term" value="P:polysaccharide catabolic process"/>
    <property type="evidence" value="ECO:0007669"/>
    <property type="project" value="InterPro"/>
</dbReference>
<dbReference type="AlphaFoldDB" id="A0A9D7ST82"/>
<evidence type="ECO:0000313" key="3">
    <source>
        <dbReference type="Proteomes" id="UP000808337"/>
    </source>
</evidence>
<dbReference type="InterPro" id="IPR036439">
    <property type="entry name" value="Dockerin_dom_sf"/>
</dbReference>
<feature type="chain" id="PRO_5039610433" description="Lipoprotein" evidence="1">
    <location>
        <begin position="19"/>
        <end position="189"/>
    </location>
</feature>
<dbReference type="GO" id="GO:0004553">
    <property type="term" value="F:hydrolase activity, hydrolyzing O-glycosyl compounds"/>
    <property type="evidence" value="ECO:0007669"/>
    <property type="project" value="InterPro"/>
</dbReference>
<organism evidence="2 3">
    <name type="scientific">Candidatus Opimibacter skivensis</name>
    <dbReference type="NCBI Taxonomy" id="2982028"/>
    <lineage>
        <taxon>Bacteria</taxon>
        <taxon>Pseudomonadati</taxon>
        <taxon>Bacteroidota</taxon>
        <taxon>Saprospiria</taxon>
        <taxon>Saprospirales</taxon>
        <taxon>Saprospiraceae</taxon>
        <taxon>Candidatus Opimibacter</taxon>
    </lineage>
</organism>
<evidence type="ECO:0008006" key="4">
    <source>
        <dbReference type="Google" id="ProtNLM"/>
    </source>
</evidence>
<accession>A0A9D7ST82</accession>
<dbReference type="PROSITE" id="PS51257">
    <property type="entry name" value="PROKAR_LIPOPROTEIN"/>
    <property type="match status" value="1"/>
</dbReference>
<protein>
    <recommendedName>
        <fullName evidence="4">Lipoprotein</fullName>
    </recommendedName>
</protein>
<dbReference type="SUPFAM" id="SSF63446">
    <property type="entry name" value="Type I dockerin domain"/>
    <property type="match status" value="1"/>
</dbReference>
<dbReference type="Pfam" id="PF00404">
    <property type="entry name" value="Dockerin_1"/>
    <property type="match status" value="1"/>
</dbReference>
<dbReference type="InterPro" id="IPR002105">
    <property type="entry name" value="Dockerin_1_rpt"/>
</dbReference>
<dbReference type="Gene3D" id="1.10.1330.10">
    <property type="entry name" value="Dockerin domain"/>
    <property type="match status" value="1"/>
</dbReference>
<evidence type="ECO:0000313" key="2">
    <source>
        <dbReference type="EMBL" id="MBK9981576.1"/>
    </source>
</evidence>
<feature type="signal peptide" evidence="1">
    <location>
        <begin position="1"/>
        <end position="18"/>
    </location>
</feature>
<keyword evidence="1" id="KW-0732">Signal</keyword>
<dbReference type="EMBL" id="JADKGY010000001">
    <property type="protein sequence ID" value="MBK9981576.1"/>
    <property type="molecule type" value="Genomic_DNA"/>
</dbReference>
<name>A0A9D7ST82_9BACT</name>
<sequence length="189" mass="21221">MNKSLLMVMIVLLLSACAAPEEIHQFFTIKGKITYDGNVVNINDFTVLLMSNQTVIASSNEEEFSFTGLEAGKDYTVVPQSTDYSHNGITTLDWIRVEKYINQEIRLNSLQRLAADMNKDNIIDETDRFIMRNCIVGTGPCPSWRFASADYDGHGTGYVDQYVASNLSSDIEVNFVPVKIGDVNYTIHF</sequence>
<dbReference type="Proteomes" id="UP000808337">
    <property type="component" value="Unassembled WGS sequence"/>
</dbReference>
<proteinExistence type="predicted"/>
<evidence type="ECO:0000256" key="1">
    <source>
        <dbReference type="SAM" id="SignalP"/>
    </source>
</evidence>